<feature type="transmembrane region" description="Helical" evidence="5">
    <location>
        <begin position="220"/>
        <end position="242"/>
    </location>
</feature>
<dbReference type="SUPFAM" id="SSF53448">
    <property type="entry name" value="Nucleotide-diphospho-sugar transferases"/>
    <property type="match status" value="1"/>
</dbReference>
<dbReference type="InterPro" id="IPR029044">
    <property type="entry name" value="Nucleotide-diphossugar_trans"/>
</dbReference>
<keyword evidence="8" id="KW-0808">Transferase</keyword>
<dbReference type="InterPro" id="IPR050256">
    <property type="entry name" value="Glycosyltransferase_2"/>
</dbReference>
<dbReference type="GO" id="GO:0016740">
    <property type="term" value="F:transferase activity"/>
    <property type="evidence" value="ECO:0007669"/>
    <property type="project" value="UniProtKB-KW"/>
</dbReference>
<evidence type="ECO:0000256" key="3">
    <source>
        <dbReference type="ARBA" id="ARBA00022989"/>
    </source>
</evidence>
<dbReference type="PANTHER" id="PTHR48090:SF7">
    <property type="entry name" value="RFBJ PROTEIN"/>
    <property type="match status" value="1"/>
</dbReference>
<evidence type="ECO:0000259" key="7">
    <source>
        <dbReference type="Pfam" id="PF04138"/>
    </source>
</evidence>
<evidence type="ECO:0000256" key="4">
    <source>
        <dbReference type="ARBA" id="ARBA00023136"/>
    </source>
</evidence>
<dbReference type="AlphaFoldDB" id="A0A1G6CD73"/>
<sequence>MYIIIPSYEPDRRLVDLVSDIRQQMSDTIIVVDDGSGQAYAKYFEAVENLDAVLLTHDRNRGKGAALKTAFSYIADNYQNDDVMITIDSDGQHLIPDMIKVARQSQDNSKAIVLGVRSFSGDVPLRSRIGNEVTAMLFGLVTGKKIKDTQTGLRGLRTEMLPWLLTLNGDRFEYEFNMLLEANKAGYDLTEVAIETVYLEDNKSSHFRPIRDSIRIYSPFFKFSGTAILSALIDALALFLLMAMTNNLLLSVVAARLISASCQCLLNANYVFRSSNPLMKTIVRYFVLVAVILSCNYFMLKALVGLGIGLVIAKLLTETILFILSYRVQRQFVFI</sequence>
<dbReference type="RefSeq" id="WP_074486249.1">
    <property type="nucleotide sequence ID" value="NZ_FMXP01000020.1"/>
</dbReference>
<keyword evidence="3 5" id="KW-1133">Transmembrane helix</keyword>
<dbReference type="eggNOG" id="COG1216">
    <property type="taxonomic scope" value="Bacteria"/>
</dbReference>
<dbReference type="GO" id="GO:0016020">
    <property type="term" value="C:membrane"/>
    <property type="evidence" value="ECO:0007669"/>
    <property type="project" value="UniProtKB-SubCell"/>
</dbReference>
<feature type="transmembrane region" description="Helical" evidence="5">
    <location>
        <begin position="282"/>
        <end position="300"/>
    </location>
</feature>
<evidence type="ECO:0000256" key="1">
    <source>
        <dbReference type="ARBA" id="ARBA00004141"/>
    </source>
</evidence>
<keyword evidence="4 5" id="KW-0472">Membrane</keyword>
<evidence type="ECO:0000313" key="9">
    <source>
        <dbReference type="Proteomes" id="UP000182508"/>
    </source>
</evidence>
<accession>A0A1G6CD73</accession>
<dbReference type="STRING" id="439219.SAMN02910293_01538"/>
<gene>
    <name evidence="8" type="ORF">SAMN02910293_01538</name>
</gene>
<comment type="subcellular location">
    <subcellularLocation>
        <location evidence="1">Membrane</location>
        <topology evidence="1">Multi-pass membrane protein</topology>
    </subcellularLocation>
</comment>
<reference evidence="8 9" key="1">
    <citation type="submission" date="2016-10" db="EMBL/GenBank/DDBJ databases">
        <authorList>
            <person name="de Groot N.N."/>
        </authorList>
    </citation>
    <scope>NUCLEOTIDE SEQUENCE [LARGE SCALE GENOMIC DNA]</scope>
    <source>
        <strain evidence="8 9">A-4</strain>
    </source>
</reference>
<dbReference type="eggNOG" id="COG2246">
    <property type="taxonomic scope" value="Bacteria"/>
</dbReference>
<name>A0A1G6CD73_9STRE</name>
<keyword evidence="2 5" id="KW-0812">Transmembrane</keyword>
<feature type="domain" description="Glycosyltransferase 2-like" evidence="6">
    <location>
        <begin position="3"/>
        <end position="131"/>
    </location>
</feature>
<dbReference type="InterPro" id="IPR001173">
    <property type="entry name" value="Glyco_trans_2-like"/>
</dbReference>
<proteinExistence type="predicted"/>
<dbReference type="GO" id="GO:0000271">
    <property type="term" value="P:polysaccharide biosynthetic process"/>
    <property type="evidence" value="ECO:0007669"/>
    <property type="project" value="InterPro"/>
</dbReference>
<organism evidence="8 9">
    <name type="scientific">Streptococcus henryi</name>
    <dbReference type="NCBI Taxonomy" id="439219"/>
    <lineage>
        <taxon>Bacteria</taxon>
        <taxon>Bacillati</taxon>
        <taxon>Bacillota</taxon>
        <taxon>Bacilli</taxon>
        <taxon>Lactobacillales</taxon>
        <taxon>Streptococcaceae</taxon>
        <taxon>Streptococcus</taxon>
    </lineage>
</organism>
<dbReference type="CDD" id="cd04179">
    <property type="entry name" value="DPM_DPG-synthase_like"/>
    <property type="match status" value="1"/>
</dbReference>
<dbReference type="Pfam" id="PF04138">
    <property type="entry name" value="GtrA_DPMS_TM"/>
    <property type="match status" value="1"/>
</dbReference>
<evidence type="ECO:0000259" key="6">
    <source>
        <dbReference type="Pfam" id="PF00535"/>
    </source>
</evidence>
<protein>
    <submittedName>
        <fullName evidence="8">Glycosyltransferase involved in cell wall bisynthesis</fullName>
    </submittedName>
</protein>
<dbReference type="Pfam" id="PF00535">
    <property type="entry name" value="Glycos_transf_2"/>
    <property type="match status" value="1"/>
</dbReference>
<dbReference type="PANTHER" id="PTHR48090">
    <property type="entry name" value="UNDECAPRENYL-PHOSPHATE 4-DEOXY-4-FORMAMIDO-L-ARABINOSE TRANSFERASE-RELATED"/>
    <property type="match status" value="1"/>
</dbReference>
<evidence type="ECO:0000256" key="2">
    <source>
        <dbReference type="ARBA" id="ARBA00022692"/>
    </source>
</evidence>
<evidence type="ECO:0000313" key="8">
    <source>
        <dbReference type="EMBL" id="SDB30850.1"/>
    </source>
</evidence>
<feature type="domain" description="GtrA/DPMS transmembrane" evidence="7">
    <location>
        <begin position="222"/>
        <end position="334"/>
    </location>
</feature>
<feature type="transmembrane region" description="Helical" evidence="5">
    <location>
        <begin position="306"/>
        <end position="326"/>
    </location>
</feature>
<dbReference type="InterPro" id="IPR007267">
    <property type="entry name" value="GtrA_DPMS_TM"/>
</dbReference>
<dbReference type="Proteomes" id="UP000182508">
    <property type="component" value="Unassembled WGS sequence"/>
</dbReference>
<dbReference type="Gene3D" id="3.90.550.10">
    <property type="entry name" value="Spore Coat Polysaccharide Biosynthesis Protein SpsA, Chain A"/>
    <property type="match status" value="1"/>
</dbReference>
<keyword evidence="9" id="KW-1185">Reference proteome</keyword>
<dbReference type="EMBL" id="FMXP01000020">
    <property type="protein sequence ID" value="SDB30850.1"/>
    <property type="molecule type" value="Genomic_DNA"/>
</dbReference>
<evidence type="ECO:0000256" key="5">
    <source>
        <dbReference type="SAM" id="Phobius"/>
    </source>
</evidence>